<name>A0A486PSK5_KLEPN</name>
<keyword evidence="1" id="KW-1133">Transmembrane helix</keyword>
<keyword evidence="1" id="KW-0812">Transmembrane</keyword>
<organism evidence="2">
    <name type="scientific">Klebsiella pneumoniae</name>
    <dbReference type="NCBI Taxonomy" id="573"/>
    <lineage>
        <taxon>Bacteria</taxon>
        <taxon>Pseudomonadati</taxon>
        <taxon>Pseudomonadota</taxon>
        <taxon>Gammaproteobacteria</taxon>
        <taxon>Enterobacterales</taxon>
        <taxon>Enterobacteriaceae</taxon>
        <taxon>Klebsiella/Raoultella group</taxon>
        <taxon>Klebsiella</taxon>
        <taxon>Klebsiella pneumoniae complex</taxon>
    </lineage>
</organism>
<dbReference type="EMBL" id="CAAHCP010000009">
    <property type="protein sequence ID" value="VGL79291.1"/>
    <property type="molecule type" value="Genomic_DNA"/>
</dbReference>
<accession>A0A486PSK5</accession>
<reference evidence="2" key="1">
    <citation type="submission" date="2019-03" db="EMBL/GenBank/DDBJ databases">
        <authorList>
            <consortium name="Pathogen Informatics"/>
        </authorList>
    </citation>
    <scope>NUCLEOTIDE SEQUENCE</scope>
    <source>
        <strain evidence="2">5012STDY7626444</strain>
    </source>
</reference>
<protein>
    <submittedName>
        <fullName evidence="2">Uncharacterized protein</fullName>
    </submittedName>
</protein>
<dbReference type="AlphaFoldDB" id="A0A486PSK5"/>
<feature type="transmembrane region" description="Helical" evidence="1">
    <location>
        <begin position="27"/>
        <end position="47"/>
    </location>
</feature>
<evidence type="ECO:0000256" key="1">
    <source>
        <dbReference type="SAM" id="Phobius"/>
    </source>
</evidence>
<evidence type="ECO:0000313" key="2">
    <source>
        <dbReference type="EMBL" id="VGL79291.1"/>
    </source>
</evidence>
<proteinExistence type="predicted"/>
<gene>
    <name evidence="2" type="ORF">SAMEA4873646_03947</name>
</gene>
<keyword evidence="1" id="KW-0472">Membrane</keyword>
<sequence>MPLNKMKRHAILHTLSIPERKLRPVKWLALISYLLVILQLAIESLVISE</sequence>